<gene>
    <name evidence="2" type="primary">AVEN_125327_1</name>
    <name evidence="2" type="ORF">CEXT_45861</name>
</gene>
<evidence type="ECO:0000313" key="3">
    <source>
        <dbReference type="Proteomes" id="UP001054945"/>
    </source>
</evidence>
<name>A0AAV4XHC1_CAEEX</name>
<sequence>MLSCFRGVRHGDHLNLKPATLEMPSGSYTIPILELYGSSGILWNLQPKYKAGLNNVLFCRHGCQYSVFEKRFPRLSSNYGITYLKFLRDLPYLSYNMHDTLREKLEHYMNCTITYAGQEKPCNRCPGSFATRRSSSMRLHQKQDDRLGMESMFVFMCHKVRNEEEKPCKRSSSMRLHQKQDDRLSMESMFVFMCRKVRNEEEKPCKRSSSMRLQLKQDDRLDMESMFVSCCKVRNEEEKPCKRSSSMRLHQKQDDRLSMESMFVFMCRKVRNEEEKPCKLRNHENFIGSRRRAALQLNIVIHEHLKQDDRLSFGINVCIMFMEYVMGSFFTKDDMPQYCYTLYSLWGDPDKKRERIPKGQNSLLDTLFRERGGNRSHKFHFNLNATKRSSEITVGGHTAWFPKFPLPTSPSVQIAVHPLTSFPAPTSWAVGTREEGLRAARPHGRDASSAKSLPNQLHRLPESVERTWRKRSR</sequence>
<reference evidence="2 3" key="1">
    <citation type="submission" date="2021-06" db="EMBL/GenBank/DDBJ databases">
        <title>Caerostris extrusa draft genome.</title>
        <authorList>
            <person name="Kono N."/>
            <person name="Arakawa K."/>
        </authorList>
    </citation>
    <scope>NUCLEOTIDE SEQUENCE [LARGE SCALE GENOMIC DNA]</scope>
</reference>
<dbReference type="Proteomes" id="UP001054945">
    <property type="component" value="Unassembled WGS sequence"/>
</dbReference>
<feature type="compositionally biased region" description="Basic and acidic residues" evidence="1">
    <location>
        <begin position="433"/>
        <end position="448"/>
    </location>
</feature>
<dbReference type="EMBL" id="BPLR01017650">
    <property type="protein sequence ID" value="GIY93331.1"/>
    <property type="molecule type" value="Genomic_DNA"/>
</dbReference>
<evidence type="ECO:0000256" key="1">
    <source>
        <dbReference type="SAM" id="MobiDB-lite"/>
    </source>
</evidence>
<accession>A0AAV4XHC1</accession>
<comment type="caution">
    <text evidence="2">The sequence shown here is derived from an EMBL/GenBank/DDBJ whole genome shotgun (WGS) entry which is preliminary data.</text>
</comment>
<feature type="region of interest" description="Disordered" evidence="1">
    <location>
        <begin position="433"/>
        <end position="473"/>
    </location>
</feature>
<organism evidence="2 3">
    <name type="scientific">Caerostris extrusa</name>
    <name type="common">Bark spider</name>
    <name type="synonym">Caerostris bankana</name>
    <dbReference type="NCBI Taxonomy" id="172846"/>
    <lineage>
        <taxon>Eukaryota</taxon>
        <taxon>Metazoa</taxon>
        <taxon>Ecdysozoa</taxon>
        <taxon>Arthropoda</taxon>
        <taxon>Chelicerata</taxon>
        <taxon>Arachnida</taxon>
        <taxon>Araneae</taxon>
        <taxon>Araneomorphae</taxon>
        <taxon>Entelegynae</taxon>
        <taxon>Araneoidea</taxon>
        <taxon>Araneidae</taxon>
        <taxon>Caerostris</taxon>
    </lineage>
</organism>
<proteinExistence type="predicted"/>
<evidence type="ECO:0000313" key="2">
    <source>
        <dbReference type="EMBL" id="GIY93331.1"/>
    </source>
</evidence>
<evidence type="ECO:0008006" key="4">
    <source>
        <dbReference type="Google" id="ProtNLM"/>
    </source>
</evidence>
<dbReference type="AlphaFoldDB" id="A0AAV4XHC1"/>
<keyword evidence="3" id="KW-1185">Reference proteome</keyword>
<protein>
    <recommendedName>
        <fullName evidence="4">C2H2-type domain-containing protein</fullName>
    </recommendedName>
</protein>